<evidence type="ECO:0000313" key="2">
    <source>
        <dbReference type="Proteomes" id="UP001055879"/>
    </source>
</evidence>
<sequence length="535" mass="62206">MSKDLLSMRAQSKPPVMSIGEYAQWKSRMSQFLNHKNGDYMKSITEGPVNPQVTVPRQTTTDTSPEIPVRVDSRDSAKEMWDELERQFQGTDRSIQAKLNQSINAYEGFHAKEGEALEDVNDIISTLSQHEDEVKLLNEEKKIVKYSLALLAKRKKGSISRSVFGSKSKLKKPKAYLTEITQSSYESSVGEVEVHSDYDIKRFVDNLAFITKQFNKNFRKKKYYSKLKYERYKKEKSEKYKLRFENREEKKEEKKEEKIDPQSGQCYNCGKVGHFSKYCKFKRVKNSEYYAKKSLIAKNQEEGKVLMAEEENWFFQSSEDEEEHFTQVCMMASVDKSTKAASEKSEDDSEVSTNSENPELVESLMAQIQHMETEFETLKSKLNYERQTMMSFRDENVLMKVFVEDKEKEKDALKKEREVLKTKITELEKDLIPLSDSITSESSSEVKIEENSNVMSSSVEKEFVDKMSEEVFDDMMNSSDPVPILKKLESDSMIDQTSDLLKQIKGLQTTLEKIEDENYDLRFKLDKSLDENKEL</sequence>
<name>A0ACB9EJ00_ARCLA</name>
<keyword evidence="2" id="KW-1185">Reference proteome</keyword>
<proteinExistence type="predicted"/>
<dbReference type="EMBL" id="CM042048">
    <property type="protein sequence ID" value="KAI3758426.1"/>
    <property type="molecule type" value="Genomic_DNA"/>
</dbReference>
<comment type="caution">
    <text evidence="1">The sequence shown here is derived from an EMBL/GenBank/DDBJ whole genome shotgun (WGS) entry which is preliminary data.</text>
</comment>
<protein>
    <submittedName>
        <fullName evidence="1">Uncharacterized protein</fullName>
    </submittedName>
</protein>
<reference evidence="2" key="1">
    <citation type="journal article" date="2022" name="Mol. Ecol. Resour.">
        <title>The genomes of chicory, endive, great burdock and yacon provide insights into Asteraceae palaeo-polyploidization history and plant inulin production.</title>
        <authorList>
            <person name="Fan W."/>
            <person name="Wang S."/>
            <person name="Wang H."/>
            <person name="Wang A."/>
            <person name="Jiang F."/>
            <person name="Liu H."/>
            <person name="Zhao H."/>
            <person name="Xu D."/>
            <person name="Zhang Y."/>
        </authorList>
    </citation>
    <scope>NUCLEOTIDE SEQUENCE [LARGE SCALE GENOMIC DNA]</scope>
    <source>
        <strain evidence="2">cv. Niubang</strain>
    </source>
</reference>
<organism evidence="1 2">
    <name type="scientific">Arctium lappa</name>
    <name type="common">Greater burdock</name>
    <name type="synonym">Lappa major</name>
    <dbReference type="NCBI Taxonomy" id="4217"/>
    <lineage>
        <taxon>Eukaryota</taxon>
        <taxon>Viridiplantae</taxon>
        <taxon>Streptophyta</taxon>
        <taxon>Embryophyta</taxon>
        <taxon>Tracheophyta</taxon>
        <taxon>Spermatophyta</taxon>
        <taxon>Magnoliopsida</taxon>
        <taxon>eudicotyledons</taxon>
        <taxon>Gunneridae</taxon>
        <taxon>Pentapetalae</taxon>
        <taxon>asterids</taxon>
        <taxon>campanulids</taxon>
        <taxon>Asterales</taxon>
        <taxon>Asteraceae</taxon>
        <taxon>Carduoideae</taxon>
        <taxon>Cardueae</taxon>
        <taxon>Arctiinae</taxon>
        <taxon>Arctium</taxon>
    </lineage>
</organism>
<reference evidence="1 2" key="2">
    <citation type="journal article" date="2022" name="Mol. Ecol. Resour.">
        <title>The genomes of chicory, endive, great burdock and yacon provide insights into Asteraceae paleo-polyploidization history and plant inulin production.</title>
        <authorList>
            <person name="Fan W."/>
            <person name="Wang S."/>
            <person name="Wang H."/>
            <person name="Wang A."/>
            <person name="Jiang F."/>
            <person name="Liu H."/>
            <person name="Zhao H."/>
            <person name="Xu D."/>
            <person name="Zhang Y."/>
        </authorList>
    </citation>
    <scope>NUCLEOTIDE SEQUENCE [LARGE SCALE GENOMIC DNA]</scope>
    <source>
        <strain evidence="2">cv. Niubang</strain>
    </source>
</reference>
<gene>
    <name evidence="1" type="ORF">L6452_05987</name>
</gene>
<evidence type="ECO:0000313" key="1">
    <source>
        <dbReference type="EMBL" id="KAI3758426.1"/>
    </source>
</evidence>
<dbReference type="Proteomes" id="UP001055879">
    <property type="component" value="Linkage Group LG02"/>
</dbReference>
<accession>A0ACB9EJ00</accession>